<dbReference type="GO" id="GO:0016192">
    <property type="term" value="P:vesicle-mediated transport"/>
    <property type="evidence" value="ECO:0007669"/>
    <property type="project" value="InterPro"/>
</dbReference>
<evidence type="ECO:0000256" key="5">
    <source>
        <dbReference type="ARBA" id="ARBA00023136"/>
    </source>
</evidence>
<dbReference type="InterPro" id="IPR002553">
    <property type="entry name" value="Clathrin/coatomer_adapt-like_N"/>
</dbReference>
<sequence length="959" mass="106734">MSAVVGTVGCTDGQPAASGRQNLASHVSSRLLTQADGLPGDQQDIWRLFKADFSWVWLVHRSSTRDVVTLAASWLSQHHPRRLPLKLVLTSLNFRSSSTRHASPEHRRHKDRGNRRIKTARPGFRLAERQLGSPGAYPTCDHPLAVHPVATRHLEPLSSSARTEDELERGRCEAVRKSTLSLLHDILPVDTLSFSSSGLPASTLIHQHHSPLLPTRPHLPTHGHATGASNTGNMMTLQYGGVRPSGQRTNNTAQGKVSELRMELQGGGKKDKNHSAKKITLKKIVANMTMSNNDMIGLFPDVIGCMTIPSLEIKKMCFLFLVNYSRTKPEVALKALPLLLADMNDGNPLIRALALRTISYIHVRDFVEATVQPLKHLMSDADPYVRKTAAFAVAKLYDHDRRLVESSDLIERLNNMLQDENPTVVSSALAALVDVWERSESITLTIDYTNASKIISILPDCSEWCQTYILEALMSYVPRESSEALLLAERVAPRLSHSNSSVVLTCIRVILYFMNYIADEKQVTSLSRKLSPPLVTLLSKGPEVQYLALRNAILILQRRPEVLRNDIRVFFCKYNDPIYVKVTKLELIFMLASKDNISVVLTELREYATEIDVHFVRKAVRAIGKLAIKIESASRQCIETLLELVNAKIPYIVQEATVVIRNIFRKYPNQYESIITTVIQNIDELDEPEAKAAVIWIIGQYADRIDNSDAFLQDYLATFHDESVEVQLALLTATVKLFIQRPTKGQELVPQVLKWCTEETDDPDLRDRGFMYWRLLSTDPETARKIVMGEKPPITADREKLDPRTLEELCLNVGTLATVYLKPVQQVFRLARPKRLAPSPALQQPTYQDSHDTPFHIPLSTLLSPSQEPDANAQSISPNPGMAQKPDISAAVNAADIYFAGIGNDQVADQMAAMNLGGGGVHGGDMVATAPESQYIVSQNQQQAYQHNMGGATGEVLLI</sequence>
<gene>
    <name evidence="8" type="ORF">A7C99_5691</name>
</gene>
<proteinExistence type="inferred from homology"/>
<feature type="compositionally biased region" description="Polar residues" evidence="6">
    <location>
        <begin position="863"/>
        <end position="878"/>
    </location>
</feature>
<dbReference type="SUPFAM" id="SSF48371">
    <property type="entry name" value="ARM repeat"/>
    <property type="match status" value="1"/>
</dbReference>
<dbReference type="Pfam" id="PF01602">
    <property type="entry name" value="Adaptin_N"/>
    <property type="match status" value="1"/>
</dbReference>
<dbReference type="EMBL" id="LHPM01000018">
    <property type="protein sequence ID" value="OAL63299.1"/>
    <property type="molecule type" value="Genomic_DNA"/>
</dbReference>
<dbReference type="OrthoDB" id="10254310at2759"/>
<name>A0A178ETL4_TRIRU</name>
<reference evidence="8 9" key="1">
    <citation type="submission" date="2016-05" db="EMBL/GenBank/DDBJ databases">
        <title>Genome sequencing of Trichophyton rubrum CMCC(F)T1i isolated from hair.</title>
        <authorList>
            <person name="Zhan P."/>
            <person name="Tao Y."/>
            <person name="Liu W."/>
        </authorList>
    </citation>
    <scope>NUCLEOTIDE SEQUENCE [LARGE SCALE GENOMIC DNA]</scope>
    <source>
        <strain evidence="9">CMCC(F)T1i</strain>
    </source>
</reference>
<protein>
    <submittedName>
        <fullName evidence="8">AP-2 adaptor complex subunit beta</fullName>
    </submittedName>
</protein>
<evidence type="ECO:0000256" key="1">
    <source>
        <dbReference type="ARBA" id="ARBA00004308"/>
    </source>
</evidence>
<dbReference type="InterPro" id="IPR011989">
    <property type="entry name" value="ARM-like"/>
</dbReference>
<comment type="subcellular location">
    <subcellularLocation>
        <location evidence="1">Endomembrane system</location>
    </subcellularLocation>
</comment>
<dbReference type="FunFam" id="1.25.10.10:FF:000044">
    <property type="entry name" value="AP complex subunit beta"/>
    <property type="match status" value="1"/>
</dbReference>
<keyword evidence="3" id="KW-0813">Transport</keyword>
<organism evidence="8 9">
    <name type="scientific">Trichophyton rubrum</name>
    <name type="common">Athlete's foot fungus</name>
    <name type="synonym">Epidermophyton rubrum</name>
    <dbReference type="NCBI Taxonomy" id="5551"/>
    <lineage>
        <taxon>Eukaryota</taxon>
        <taxon>Fungi</taxon>
        <taxon>Dikarya</taxon>
        <taxon>Ascomycota</taxon>
        <taxon>Pezizomycotina</taxon>
        <taxon>Eurotiomycetes</taxon>
        <taxon>Eurotiomycetidae</taxon>
        <taxon>Onygenales</taxon>
        <taxon>Arthrodermataceae</taxon>
        <taxon>Trichophyton</taxon>
    </lineage>
</organism>
<evidence type="ECO:0000256" key="6">
    <source>
        <dbReference type="SAM" id="MobiDB-lite"/>
    </source>
</evidence>
<feature type="domain" description="Clathrin/coatomer adaptor adaptin-like N-terminal" evidence="7">
    <location>
        <begin position="270"/>
        <end position="779"/>
    </location>
</feature>
<comment type="similarity">
    <text evidence="2">Belongs to the adaptor complexes large subunit family.</text>
</comment>
<dbReference type="Gene3D" id="1.25.10.10">
    <property type="entry name" value="Leucine-rich Repeat Variant"/>
    <property type="match status" value="1"/>
</dbReference>
<dbReference type="GO" id="GO:0012505">
    <property type="term" value="C:endomembrane system"/>
    <property type="evidence" value="ECO:0007669"/>
    <property type="project" value="UniProtKB-SubCell"/>
</dbReference>
<comment type="caution">
    <text evidence="8">The sequence shown here is derived from an EMBL/GenBank/DDBJ whole genome shotgun (WGS) entry which is preliminary data.</text>
</comment>
<dbReference type="Proteomes" id="UP000243015">
    <property type="component" value="Unassembled WGS sequence"/>
</dbReference>
<evidence type="ECO:0000313" key="8">
    <source>
        <dbReference type="EMBL" id="OAL63299.1"/>
    </source>
</evidence>
<keyword evidence="4" id="KW-0653">Protein transport</keyword>
<accession>A0A178ETL4</accession>
<dbReference type="InterPro" id="IPR016024">
    <property type="entry name" value="ARM-type_fold"/>
</dbReference>
<dbReference type="GO" id="GO:0030117">
    <property type="term" value="C:membrane coat"/>
    <property type="evidence" value="ECO:0007669"/>
    <property type="project" value="InterPro"/>
</dbReference>
<feature type="region of interest" description="Disordered" evidence="6">
    <location>
        <begin position="863"/>
        <end position="884"/>
    </location>
</feature>
<dbReference type="VEuPathDB" id="FungiDB:TERG_11607"/>
<keyword evidence="5" id="KW-0472">Membrane</keyword>
<evidence type="ECO:0000259" key="7">
    <source>
        <dbReference type="Pfam" id="PF01602"/>
    </source>
</evidence>
<evidence type="ECO:0000256" key="3">
    <source>
        <dbReference type="ARBA" id="ARBA00022448"/>
    </source>
</evidence>
<evidence type="ECO:0000313" key="9">
    <source>
        <dbReference type="Proteomes" id="UP000243015"/>
    </source>
</evidence>
<dbReference type="PANTHER" id="PTHR11134">
    <property type="entry name" value="ADAPTOR COMPLEX SUBUNIT BETA FAMILY MEMBER"/>
    <property type="match status" value="1"/>
</dbReference>
<dbReference type="InterPro" id="IPR026739">
    <property type="entry name" value="AP_beta"/>
</dbReference>
<dbReference type="VEuPathDB" id="FungiDB:TERG_11606"/>
<dbReference type="AlphaFoldDB" id="A0A178ETL4"/>
<dbReference type="GO" id="GO:0006886">
    <property type="term" value="P:intracellular protein transport"/>
    <property type="evidence" value="ECO:0007669"/>
    <property type="project" value="InterPro"/>
</dbReference>
<feature type="region of interest" description="Disordered" evidence="6">
    <location>
        <begin position="1"/>
        <end position="21"/>
    </location>
</feature>
<evidence type="ECO:0000256" key="2">
    <source>
        <dbReference type="ARBA" id="ARBA00006613"/>
    </source>
</evidence>
<evidence type="ECO:0000256" key="4">
    <source>
        <dbReference type="ARBA" id="ARBA00022927"/>
    </source>
</evidence>